<dbReference type="PANTHER" id="PTHR10924">
    <property type="entry name" value="MAJOR FACILITATOR SUPERFAMILY PROTEIN-RELATED"/>
    <property type="match status" value="1"/>
</dbReference>
<feature type="transmembrane region" description="Helical" evidence="5">
    <location>
        <begin position="97"/>
        <end position="122"/>
    </location>
</feature>
<evidence type="ECO:0000256" key="5">
    <source>
        <dbReference type="SAM" id="Phobius"/>
    </source>
</evidence>
<evidence type="ECO:0000256" key="4">
    <source>
        <dbReference type="ARBA" id="ARBA00023136"/>
    </source>
</evidence>
<feature type="transmembrane region" description="Helical" evidence="5">
    <location>
        <begin position="40"/>
        <end position="61"/>
    </location>
</feature>
<reference evidence="7 8" key="1">
    <citation type="journal article" date="2018" name="Gigascience">
        <title>Genomes of trombidid mites reveal novel predicted allergens and laterally-transferred genes associated with secondary metabolism.</title>
        <authorList>
            <person name="Dong X."/>
            <person name="Chaisiri K."/>
            <person name="Xia D."/>
            <person name="Armstrong S.D."/>
            <person name="Fang Y."/>
            <person name="Donnelly M.J."/>
            <person name="Kadowaki T."/>
            <person name="McGarry J.W."/>
            <person name="Darby A.C."/>
            <person name="Makepeace B.L."/>
        </authorList>
    </citation>
    <scope>NUCLEOTIDE SEQUENCE [LARGE SCALE GENOMIC DNA]</scope>
    <source>
        <strain evidence="7">UoL-UT</strain>
    </source>
</reference>
<protein>
    <submittedName>
        <fullName evidence="7">Feline leukemia virus subgroup C receptor-related protein 2-like protein</fullName>
    </submittedName>
</protein>
<evidence type="ECO:0000313" key="7">
    <source>
        <dbReference type="EMBL" id="RWS21450.1"/>
    </source>
</evidence>
<gene>
    <name evidence="7" type="ORF">B4U80_14143</name>
</gene>
<dbReference type="InterPro" id="IPR049680">
    <property type="entry name" value="FLVCR1-2_SLC49-like"/>
</dbReference>
<keyword evidence="6" id="KW-0732">Signal</keyword>
<dbReference type="InterPro" id="IPR036259">
    <property type="entry name" value="MFS_trans_sf"/>
</dbReference>
<keyword evidence="4 5" id="KW-0472">Membrane</keyword>
<dbReference type="Gene3D" id="1.20.1250.20">
    <property type="entry name" value="MFS general substrate transporter like domains"/>
    <property type="match status" value="1"/>
</dbReference>
<keyword evidence="3 5" id="KW-1133">Transmembrane helix</keyword>
<feature type="transmembrane region" description="Helical" evidence="5">
    <location>
        <begin position="134"/>
        <end position="154"/>
    </location>
</feature>
<dbReference type="Proteomes" id="UP000288716">
    <property type="component" value="Unassembled WGS sequence"/>
</dbReference>
<feature type="transmembrane region" description="Helical" evidence="5">
    <location>
        <begin position="73"/>
        <end position="91"/>
    </location>
</feature>
<evidence type="ECO:0000313" key="8">
    <source>
        <dbReference type="Proteomes" id="UP000288716"/>
    </source>
</evidence>
<proteinExistence type="predicted"/>
<dbReference type="GO" id="GO:0020037">
    <property type="term" value="F:heme binding"/>
    <property type="evidence" value="ECO:0007669"/>
    <property type="project" value="TreeGrafter"/>
</dbReference>
<evidence type="ECO:0000256" key="6">
    <source>
        <dbReference type="SAM" id="SignalP"/>
    </source>
</evidence>
<feature type="transmembrane region" description="Helical" evidence="5">
    <location>
        <begin position="174"/>
        <end position="191"/>
    </location>
</feature>
<feature type="signal peptide" evidence="6">
    <location>
        <begin position="1"/>
        <end position="22"/>
    </location>
</feature>
<dbReference type="AlphaFoldDB" id="A0A443S1P9"/>
<name>A0A443S1P9_9ACAR</name>
<sequence length="200" mass="21981">MAVKKYIIVTLYSLLLIVQVSSTMEYSILASSFKNFYGVSTYYINIASVSGSVTMLFLSTLAAQTIKNYGIRVNIIFAATCVALGNVVKLFSMQRNLYAISVVGQYIISLGTPFSFTAMLLVPQVWFSPNNFSLVFSIIQSSYIVGGLLIPFGLTQVATTSMTKFAQHLDEFTIAKAVISVTLFIAIVILFDERPLSDNN</sequence>
<feature type="non-terminal residue" evidence="7">
    <location>
        <position position="200"/>
    </location>
</feature>
<organism evidence="7 8">
    <name type="scientific">Leptotrombidium deliense</name>
    <dbReference type="NCBI Taxonomy" id="299467"/>
    <lineage>
        <taxon>Eukaryota</taxon>
        <taxon>Metazoa</taxon>
        <taxon>Ecdysozoa</taxon>
        <taxon>Arthropoda</taxon>
        <taxon>Chelicerata</taxon>
        <taxon>Arachnida</taxon>
        <taxon>Acari</taxon>
        <taxon>Acariformes</taxon>
        <taxon>Trombidiformes</taxon>
        <taxon>Prostigmata</taxon>
        <taxon>Anystina</taxon>
        <taxon>Parasitengona</taxon>
        <taxon>Trombiculoidea</taxon>
        <taxon>Trombiculidae</taxon>
        <taxon>Leptotrombidium</taxon>
    </lineage>
</organism>
<keyword evidence="8" id="KW-1185">Reference proteome</keyword>
<evidence type="ECO:0000256" key="3">
    <source>
        <dbReference type="ARBA" id="ARBA00022989"/>
    </source>
</evidence>
<dbReference type="GO" id="GO:0016020">
    <property type="term" value="C:membrane"/>
    <property type="evidence" value="ECO:0007669"/>
    <property type="project" value="UniProtKB-SubCell"/>
</dbReference>
<comment type="subcellular location">
    <subcellularLocation>
        <location evidence="1">Membrane</location>
        <topology evidence="1">Multi-pass membrane protein</topology>
    </subcellularLocation>
</comment>
<dbReference type="GO" id="GO:0097037">
    <property type="term" value="P:heme export"/>
    <property type="evidence" value="ECO:0007669"/>
    <property type="project" value="TreeGrafter"/>
</dbReference>
<dbReference type="GO" id="GO:0015232">
    <property type="term" value="F:heme transmembrane transporter activity"/>
    <property type="evidence" value="ECO:0007669"/>
    <property type="project" value="TreeGrafter"/>
</dbReference>
<keyword evidence="2 5" id="KW-0812">Transmembrane</keyword>
<dbReference type="OrthoDB" id="422206at2759"/>
<dbReference type="PANTHER" id="PTHR10924:SF4">
    <property type="entry name" value="GH15861P"/>
    <property type="match status" value="1"/>
</dbReference>
<feature type="chain" id="PRO_5019136690" evidence="6">
    <location>
        <begin position="23"/>
        <end position="200"/>
    </location>
</feature>
<dbReference type="EMBL" id="NCKV01012166">
    <property type="protein sequence ID" value="RWS21450.1"/>
    <property type="molecule type" value="Genomic_DNA"/>
</dbReference>
<accession>A0A443S1P9</accession>
<keyword evidence="7" id="KW-0675">Receptor</keyword>
<evidence type="ECO:0000256" key="1">
    <source>
        <dbReference type="ARBA" id="ARBA00004141"/>
    </source>
</evidence>
<dbReference type="VEuPathDB" id="VectorBase:LDEU010590"/>
<dbReference type="SUPFAM" id="SSF103473">
    <property type="entry name" value="MFS general substrate transporter"/>
    <property type="match status" value="1"/>
</dbReference>
<comment type="caution">
    <text evidence="7">The sequence shown here is derived from an EMBL/GenBank/DDBJ whole genome shotgun (WGS) entry which is preliminary data.</text>
</comment>
<evidence type="ECO:0000256" key="2">
    <source>
        <dbReference type="ARBA" id="ARBA00022692"/>
    </source>
</evidence>